<evidence type="ECO:0000313" key="3">
    <source>
        <dbReference type="Proteomes" id="UP000192578"/>
    </source>
</evidence>
<name>A0A1W0X697_HYPEX</name>
<evidence type="ECO:0000256" key="1">
    <source>
        <dbReference type="SAM" id="MobiDB-lite"/>
    </source>
</evidence>
<feature type="region of interest" description="Disordered" evidence="1">
    <location>
        <begin position="1"/>
        <end position="29"/>
    </location>
</feature>
<evidence type="ECO:0000313" key="2">
    <source>
        <dbReference type="EMBL" id="OQV22841.1"/>
    </source>
</evidence>
<accession>A0A1W0X697</accession>
<protein>
    <submittedName>
        <fullName evidence="2">Uncharacterized protein</fullName>
    </submittedName>
</protein>
<comment type="caution">
    <text evidence="2">The sequence shown here is derived from an EMBL/GenBank/DDBJ whole genome shotgun (WGS) entry which is preliminary data.</text>
</comment>
<sequence length="134" mass="15101">MTMYREPSLGVSSWRATGETNQGSGLLLRASPLPELPDWREANSRAETQRFHPVDHRRPLGSLRDHRLLKSKTATGEESCVSETALGTFFVGQWDQLEPFLPQLKVFREEVSETVTYGDAKNLAKSYRSAHSPL</sequence>
<reference evidence="3" key="1">
    <citation type="submission" date="2017-01" db="EMBL/GenBank/DDBJ databases">
        <title>Comparative genomics of anhydrobiosis in the tardigrade Hypsibius dujardini.</title>
        <authorList>
            <person name="Yoshida Y."/>
            <person name="Koutsovoulos G."/>
            <person name="Laetsch D."/>
            <person name="Stevens L."/>
            <person name="Kumar S."/>
            <person name="Horikawa D."/>
            <person name="Ishino K."/>
            <person name="Komine S."/>
            <person name="Tomita M."/>
            <person name="Blaxter M."/>
            <person name="Arakawa K."/>
        </authorList>
    </citation>
    <scope>NUCLEOTIDE SEQUENCE [LARGE SCALE GENOMIC DNA]</scope>
    <source>
        <strain evidence="3">Z151</strain>
    </source>
</reference>
<dbReference type="AlphaFoldDB" id="A0A1W0X697"/>
<proteinExistence type="predicted"/>
<feature type="compositionally biased region" description="Polar residues" evidence="1">
    <location>
        <begin position="10"/>
        <end position="24"/>
    </location>
</feature>
<keyword evidence="3" id="KW-1185">Reference proteome</keyword>
<dbReference type="Proteomes" id="UP000192578">
    <property type="component" value="Unassembled WGS sequence"/>
</dbReference>
<organism evidence="2 3">
    <name type="scientific">Hypsibius exemplaris</name>
    <name type="common">Freshwater tardigrade</name>
    <dbReference type="NCBI Taxonomy" id="2072580"/>
    <lineage>
        <taxon>Eukaryota</taxon>
        <taxon>Metazoa</taxon>
        <taxon>Ecdysozoa</taxon>
        <taxon>Tardigrada</taxon>
        <taxon>Eutardigrada</taxon>
        <taxon>Parachela</taxon>
        <taxon>Hypsibioidea</taxon>
        <taxon>Hypsibiidae</taxon>
        <taxon>Hypsibius</taxon>
    </lineage>
</organism>
<gene>
    <name evidence="2" type="ORF">BV898_03274</name>
</gene>
<dbReference type="EMBL" id="MTYJ01000015">
    <property type="protein sequence ID" value="OQV22841.1"/>
    <property type="molecule type" value="Genomic_DNA"/>
</dbReference>